<accession>A0A7G7CPZ1</accession>
<dbReference type="InterPro" id="IPR000914">
    <property type="entry name" value="SBP_5_dom"/>
</dbReference>
<protein>
    <recommendedName>
        <fullName evidence="1">Solute-binding protein family 5 domain-containing protein</fullName>
    </recommendedName>
</protein>
<evidence type="ECO:0000259" key="1">
    <source>
        <dbReference type="Pfam" id="PF00496"/>
    </source>
</evidence>
<proteinExistence type="predicted"/>
<dbReference type="EMBL" id="CP059404">
    <property type="protein sequence ID" value="QNE89657.1"/>
    <property type="molecule type" value="Genomic_DNA"/>
</dbReference>
<dbReference type="Gene3D" id="3.90.76.10">
    <property type="entry name" value="Dipeptide-binding Protein, Domain 1"/>
    <property type="match status" value="1"/>
</dbReference>
<gene>
    <name evidence="2" type="ORF">H0194_00880</name>
</gene>
<dbReference type="RefSeq" id="WP_185176031.1">
    <property type="nucleotide sequence ID" value="NZ_CP059404.1"/>
</dbReference>
<dbReference type="PANTHER" id="PTHR30290:SF65">
    <property type="entry name" value="MONOACYL PHOSPHATIDYLINOSITOL TETRAMANNOSIDE-BINDING PROTEIN LPQW-RELATED"/>
    <property type="match status" value="1"/>
</dbReference>
<name>A0A7G7CPZ1_9CORY</name>
<dbReference type="GO" id="GO:1904680">
    <property type="term" value="F:peptide transmembrane transporter activity"/>
    <property type="evidence" value="ECO:0007669"/>
    <property type="project" value="TreeGrafter"/>
</dbReference>
<dbReference type="Pfam" id="PF00496">
    <property type="entry name" value="SBP_bac_5"/>
    <property type="match status" value="1"/>
</dbReference>
<keyword evidence="3" id="KW-1185">Reference proteome</keyword>
<evidence type="ECO:0000313" key="2">
    <source>
        <dbReference type="EMBL" id="QNE89657.1"/>
    </source>
</evidence>
<dbReference type="InterPro" id="IPR039424">
    <property type="entry name" value="SBP_5"/>
</dbReference>
<dbReference type="SUPFAM" id="SSF53850">
    <property type="entry name" value="Periplasmic binding protein-like II"/>
    <property type="match status" value="1"/>
</dbReference>
<dbReference type="KEGG" id="cik:H0194_00880"/>
<evidence type="ECO:0000313" key="3">
    <source>
        <dbReference type="Proteomes" id="UP000515743"/>
    </source>
</evidence>
<dbReference type="Gene3D" id="3.40.190.10">
    <property type="entry name" value="Periplasmic binding protein-like II"/>
    <property type="match status" value="1"/>
</dbReference>
<sequence>MSLAACGDGGGGNIAGPEESKSTDFFGYQVNAELETTNAATAFGAANQAQLLAGRLYPSAYVPGPSGQMIPNTDLVEAVEHTGDSRKVVYTINPEAAYSDGEKITCDDFYLSYKAGSDAARFGSHVPLMEQVETFRCAPGAKKFSVSFKKDMGQRWRHLFGPGTVMPAHAIADKAGVEKRELTEALKNDNAAVVDKAAKAWRYGFHLDDFDPAIQVSSGPFKIDKVGEQGEVVLVTNDSYYGDKPTLKTLVVWPKSADSAAIQQEQGLQILDADKKEPEWWDRNAPDNPFTSESLVGELTDTLVLSDAGTLGQQWARQAFNACVDQKGLAAASSKYSGVKVPPVYYHVIRHADPMHHQLDSTVKEFKGVDKAAAAGLSGNEIKVGYVGPDDRKKAMVESLQRSCEPAGITIKDVSSESTTQLDLQPGADGNPAIDVFLGEVDPLTEHSDLTAEEFNAKDLAAAEKQMWEDLKSIPVAAEPRVFLMDRNVRNVVPYTGLSGIGWNMDRWEYPEDDSGND</sequence>
<dbReference type="Proteomes" id="UP000515743">
    <property type="component" value="Chromosome"/>
</dbReference>
<dbReference type="AlphaFoldDB" id="A0A7G7CPZ1"/>
<dbReference type="GO" id="GO:0015833">
    <property type="term" value="P:peptide transport"/>
    <property type="evidence" value="ECO:0007669"/>
    <property type="project" value="TreeGrafter"/>
</dbReference>
<organism evidence="2 3">
    <name type="scientific">Corynebacterium incognita</name>
    <dbReference type="NCBI Taxonomy" id="2754725"/>
    <lineage>
        <taxon>Bacteria</taxon>
        <taxon>Bacillati</taxon>
        <taxon>Actinomycetota</taxon>
        <taxon>Actinomycetes</taxon>
        <taxon>Mycobacteriales</taxon>
        <taxon>Corynebacteriaceae</taxon>
        <taxon>Corynebacterium</taxon>
    </lineage>
</organism>
<feature type="domain" description="Solute-binding protein family 5" evidence="1">
    <location>
        <begin position="73"/>
        <end position="418"/>
    </location>
</feature>
<dbReference type="Gene3D" id="3.10.105.10">
    <property type="entry name" value="Dipeptide-binding Protein, Domain 3"/>
    <property type="match status" value="1"/>
</dbReference>
<reference evidence="2 3" key="1">
    <citation type="submission" date="2020-07" db="EMBL/GenBank/DDBJ databases">
        <title>Complete genome and description of Corynebacterium incognita strain Marseille-Q3630 sp. nov.</title>
        <authorList>
            <person name="Boxberger M."/>
        </authorList>
    </citation>
    <scope>NUCLEOTIDE SEQUENCE [LARGE SCALE GENOMIC DNA]</scope>
    <source>
        <strain evidence="2 3">Marseille-Q3630</strain>
    </source>
</reference>
<dbReference type="PANTHER" id="PTHR30290">
    <property type="entry name" value="PERIPLASMIC BINDING COMPONENT OF ABC TRANSPORTER"/>
    <property type="match status" value="1"/>
</dbReference>